<evidence type="ECO:0000313" key="3">
    <source>
        <dbReference type="Proteomes" id="UP000029692"/>
    </source>
</evidence>
<protein>
    <recommendedName>
        <fullName evidence="4">DUF2178 domain-containing protein</fullName>
    </recommendedName>
</protein>
<keyword evidence="1" id="KW-0812">Transmembrane</keyword>
<keyword evidence="1" id="KW-1133">Transmembrane helix</keyword>
<feature type="transmembrane region" description="Helical" evidence="1">
    <location>
        <begin position="32"/>
        <end position="51"/>
    </location>
</feature>
<dbReference type="STRING" id="1480694.DC28_08130"/>
<sequence length="120" mass="13239">MLMSLGEIILSVLMVVLSVVKLDPFGWSMPTQLQMIILGLLIGAFGLYAGLLYRERPQDEREASHLHRASRLGYMAGVATLVVAIVVQSLNASLDPWVVITLSVMIVAKLVSRIVEQRLH</sequence>
<keyword evidence="3" id="KW-1185">Reference proteome</keyword>
<proteinExistence type="predicted"/>
<dbReference type="EMBL" id="JNUP01000063">
    <property type="protein sequence ID" value="KGE72063.1"/>
    <property type="molecule type" value="Genomic_DNA"/>
</dbReference>
<keyword evidence="1" id="KW-0472">Membrane</keyword>
<evidence type="ECO:0000256" key="1">
    <source>
        <dbReference type="SAM" id="Phobius"/>
    </source>
</evidence>
<accession>A0A098QXA5</accession>
<name>A0A098QXA5_9SPIO</name>
<comment type="caution">
    <text evidence="2">The sequence shown here is derived from an EMBL/GenBank/DDBJ whole genome shotgun (WGS) entry which is preliminary data.</text>
</comment>
<evidence type="ECO:0000313" key="2">
    <source>
        <dbReference type="EMBL" id="KGE72063.1"/>
    </source>
</evidence>
<organism evidence="2 3">
    <name type="scientific">Spirochaeta lutea</name>
    <dbReference type="NCBI Taxonomy" id="1480694"/>
    <lineage>
        <taxon>Bacteria</taxon>
        <taxon>Pseudomonadati</taxon>
        <taxon>Spirochaetota</taxon>
        <taxon>Spirochaetia</taxon>
        <taxon>Spirochaetales</taxon>
        <taxon>Spirochaetaceae</taxon>
        <taxon>Spirochaeta</taxon>
    </lineage>
</organism>
<feature type="transmembrane region" description="Helical" evidence="1">
    <location>
        <begin position="96"/>
        <end position="115"/>
    </location>
</feature>
<dbReference type="AlphaFoldDB" id="A0A098QXA5"/>
<dbReference type="Proteomes" id="UP000029692">
    <property type="component" value="Unassembled WGS sequence"/>
</dbReference>
<feature type="transmembrane region" description="Helical" evidence="1">
    <location>
        <begin position="72"/>
        <end position="90"/>
    </location>
</feature>
<reference evidence="2 3" key="1">
    <citation type="submission" date="2014-05" db="EMBL/GenBank/DDBJ databases">
        <title>De novo Genome Sequence of Spirocheata sp.</title>
        <authorList>
            <person name="Shivani Y."/>
            <person name="Subhash Y."/>
            <person name="Tushar L."/>
            <person name="Sasikala C."/>
            <person name="Ramana C.V."/>
        </authorList>
    </citation>
    <scope>NUCLEOTIDE SEQUENCE [LARGE SCALE GENOMIC DNA]</scope>
    <source>
        <strain evidence="2 3">JC230</strain>
    </source>
</reference>
<evidence type="ECO:0008006" key="4">
    <source>
        <dbReference type="Google" id="ProtNLM"/>
    </source>
</evidence>
<gene>
    <name evidence="2" type="ORF">DC28_08130</name>
</gene>